<feature type="chain" id="PRO_5035823364" evidence="1">
    <location>
        <begin position="17"/>
        <end position="67"/>
    </location>
</feature>
<reference evidence="2" key="3">
    <citation type="submission" date="2022-06" db="UniProtKB">
        <authorList>
            <consortium name="EnsemblPlants"/>
        </authorList>
    </citation>
    <scope>IDENTIFICATION</scope>
</reference>
<dbReference type="Gramene" id="TuG1812G0200002009.01.T01">
    <property type="protein sequence ID" value="TuG1812G0200002009.01.T01"/>
    <property type="gene ID" value="TuG1812G0200002009.01"/>
</dbReference>
<keyword evidence="3" id="KW-1185">Reference proteome</keyword>
<dbReference type="Proteomes" id="UP000015106">
    <property type="component" value="Chromosome 2"/>
</dbReference>
<sequence length="67" mass="7989">MVLFLVLLVMKKLTLVRNFLRLGTADRDPWCVDDTPVRRSKDEEDLMIFRDEEDLAISRFQVSTHYM</sequence>
<keyword evidence="1" id="KW-0732">Signal</keyword>
<reference evidence="2" key="2">
    <citation type="submission" date="2018-03" db="EMBL/GenBank/DDBJ databases">
        <title>The Triticum urartu genome reveals the dynamic nature of wheat genome evolution.</title>
        <authorList>
            <person name="Ling H."/>
            <person name="Ma B."/>
            <person name="Shi X."/>
            <person name="Liu H."/>
            <person name="Dong L."/>
            <person name="Sun H."/>
            <person name="Cao Y."/>
            <person name="Gao Q."/>
            <person name="Zheng S."/>
            <person name="Li Y."/>
            <person name="Yu Y."/>
            <person name="Du H."/>
            <person name="Qi M."/>
            <person name="Li Y."/>
            <person name="Yu H."/>
            <person name="Cui Y."/>
            <person name="Wang N."/>
            <person name="Chen C."/>
            <person name="Wu H."/>
            <person name="Zhao Y."/>
            <person name="Zhang J."/>
            <person name="Li Y."/>
            <person name="Zhou W."/>
            <person name="Zhang B."/>
            <person name="Hu W."/>
            <person name="Eijk M."/>
            <person name="Tang J."/>
            <person name="Witsenboer H."/>
            <person name="Zhao S."/>
            <person name="Li Z."/>
            <person name="Zhang A."/>
            <person name="Wang D."/>
            <person name="Liang C."/>
        </authorList>
    </citation>
    <scope>NUCLEOTIDE SEQUENCE [LARGE SCALE GENOMIC DNA]</scope>
    <source>
        <strain evidence="2">cv. G1812</strain>
    </source>
</reference>
<dbReference type="EnsemblPlants" id="TuG1812G0200002009.01.T01">
    <property type="protein sequence ID" value="TuG1812G0200002009.01.T01"/>
    <property type="gene ID" value="TuG1812G0200002009.01"/>
</dbReference>
<protein>
    <submittedName>
        <fullName evidence="2">Uncharacterized protein</fullName>
    </submittedName>
</protein>
<accession>A0A8R7TF78</accession>
<reference evidence="3" key="1">
    <citation type="journal article" date="2013" name="Nature">
        <title>Draft genome of the wheat A-genome progenitor Triticum urartu.</title>
        <authorList>
            <person name="Ling H.Q."/>
            <person name="Zhao S."/>
            <person name="Liu D."/>
            <person name="Wang J."/>
            <person name="Sun H."/>
            <person name="Zhang C."/>
            <person name="Fan H."/>
            <person name="Li D."/>
            <person name="Dong L."/>
            <person name="Tao Y."/>
            <person name="Gao C."/>
            <person name="Wu H."/>
            <person name="Li Y."/>
            <person name="Cui Y."/>
            <person name="Guo X."/>
            <person name="Zheng S."/>
            <person name="Wang B."/>
            <person name="Yu K."/>
            <person name="Liang Q."/>
            <person name="Yang W."/>
            <person name="Lou X."/>
            <person name="Chen J."/>
            <person name="Feng M."/>
            <person name="Jian J."/>
            <person name="Zhang X."/>
            <person name="Luo G."/>
            <person name="Jiang Y."/>
            <person name="Liu J."/>
            <person name="Wang Z."/>
            <person name="Sha Y."/>
            <person name="Zhang B."/>
            <person name="Wu H."/>
            <person name="Tang D."/>
            <person name="Shen Q."/>
            <person name="Xue P."/>
            <person name="Zou S."/>
            <person name="Wang X."/>
            <person name="Liu X."/>
            <person name="Wang F."/>
            <person name="Yang Y."/>
            <person name="An X."/>
            <person name="Dong Z."/>
            <person name="Zhang K."/>
            <person name="Zhang X."/>
            <person name="Luo M.C."/>
            <person name="Dvorak J."/>
            <person name="Tong Y."/>
            <person name="Wang J."/>
            <person name="Yang H."/>
            <person name="Li Z."/>
            <person name="Wang D."/>
            <person name="Zhang A."/>
            <person name="Wang J."/>
        </authorList>
    </citation>
    <scope>NUCLEOTIDE SEQUENCE</scope>
    <source>
        <strain evidence="3">cv. G1812</strain>
    </source>
</reference>
<feature type="signal peptide" evidence="1">
    <location>
        <begin position="1"/>
        <end position="16"/>
    </location>
</feature>
<evidence type="ECO:0000256" key="1">
    <source>
        <dbReference type="SAM" id="SignalP"/>
    </source>
</evidence>
<name>A0A8R7TF78_TRIUA</name>
<organism evidence="2 3">
    <name type="scientific">Triticum urartu</name>
    <name type="common">Red wild einkorn</name>
    <name type="synonym">Crithodium urartu</name>
    <dbReference type="NCBI Taxonomy" id="4572"/>
    <lineage>
        <taxon>Eukaryota</taxon>
        <taxon>Viridiplantae</taxon>
        <taxon>Streptophyta</taxon>
        <taxon>Embryophyta</taxon>
        <taxon>Tracheophyta</taxon>
        <taxon>Spermatophyta</taxon>
        <taxon>Magnoliopsida</taxon>
        <taxon>Liliopsida</taxon>
        <taxon>Poales</taxon>
        <taxon>Poaceae</taxon>
        <taxon>BOP clade</taxon>
        <taxon>Pooideae</taxon>
        <taxon>Triticodae</taxon>
        <taxon>Triticeae</taxon>
        <taxon>Triticinae</taxon>
        <taxon>Triticum</taxon>
    </lineage>
</organism>
<dbReference type="AlphaFoldDB" id="A0A8R7TF78"/>
<proteinExistence type="predicted"/>
<evidence type="ECO:0000313" key="2">
    <source>
        <dbReference type="EnsemblPlants" id="TuG1812G0200002009.01.T01"/>
    </source>
</evidence>
<evidence type="ECO:0000313" key="3">
    <source>
        <dbReference type="Proteomes" id="UP000015106"/>
    </source>
</evidence>